<name>A0AAQ3Y7J5_9ENTE</name>
<accession>A0AAQ3Y7J5</accession>
<sequence>MSFSLDVLVLYQEEIQEYTTTNSFRAKAYHESTKKDIEELYEEYGEKLIIPESEPDYFYDSMKGKWYTLGENDDGLVWALGLIDTDFDKPLSISAPWIDDEDDFEAFTPVRVKKEFQEDLFILLSEMLDTSPNKTLVVHPRYQSGDVKIVQGPIPLEKYFKLLIEEKIPFNVYTMIQR</sequence>
<keyword evidence="2" id="KW-1185">Reference proteome</keyword>
<protein>
    <submittedName>
        <fullName evidence="1">Uncharacterized protein</fullName>
    </submittedName>
</protein>
<dbReference type="EMBL" id="CP147244">
    <property type="protein sequence ID" value="WYK01119.1"/>
    <property type="molecule type" value="Genomic_DNA"/>
</dbReference>
<gene>
    <name evidence="1" type="ORF">A5821_002245</name>
</gene>
<evidence type="ECO:0000313" key="2">
    <source>
        <dbReference type="Proteomes" id="UP000194948"/>
    </source>
</evidence>
<dbReference type="Proteomes" id="UP000194948">
    <property type="component" value="Chromosome"/>
</dbReference>
<reference evidence="2" key="1">
    <citation type="submission" date="2017-05" db="EMBL/GenBank/DDBJ databases">
        <title>The Genome Sequence of EEnterococcus faecalis 9F2_4866.</title>
        <authorList>
            <consortium name="The Broad Institute Genomics Platform"/>
            <consortium name="The Broad Institute Genomic Center for Infectious Diseases"/>
            <person name="Earl A."/>
            <person name="Manson A."/>
            <person name="Schwartman J."/>
            <person name="Gilmore M."/>
            <person name="Abouelleil A."/>
            <person name="Cao P."/>
            <person name="Chapman S."/>
            <person name="Cusick C."/>
            <person name="Shea T."/>
            <person name="Young S."/>
            <person name="Neafsey D."/>
            <person name="Nusbaum C."/>
            <person name="Birren B."/>
        </authorList>
    </citation>
    <scope>NUCLEOTIDE SEQUENCE [LARGE SCALE GENOMIC DNA]</scope>
    <source>
        <strain evidence="2">7F3_DIV0205</strain>
    </source>
</reference>
<dbReference type="AlphaFoldDB" id="A0AAQ3Y7J5"/>
<evidence type="ECO:0000313" key="1">
    <source>
        <dbReference type="EMBL" id="WYK01119.1"/>
    </source>
</evidence>
<dbReference type="RefSeq" id="WP_086314658.1">
    <property type="nucleotide sequence ID" value="NZ_CP147244.1"/>
</dbReference>
<reference evidence="1 2" key="2">
    <citation type="submission" date="2024-03" db="EMBL/GenBank/DDBJ databases">
        <title>The Genome Sequence of Enterococcus sp. DIV0205d.</title>
        <authorList>
            <consortium name="The Broad Institute Genomics Platform"/>
            <consortium name="The Broad Institute Microbial Omics Core"/>
            <consortium name="The Broad Institute Genomic Center for Infectious Diseases"/>
            <person name="Earl A."/>
            <person name="Manson A."/>
            <person name="Gilmore M."/>
            <person name="Schwartman J."/>
            <person name="Shea T."/>
            <person name="Abouelleil A."/>
            <person name="Cao P."/>
            <person name="Chapman S."/>
            <person name="Cusick C."/>
            <person name="Young S."/>
            <person name="Neafsey D."/>
            <person name="Nusbaum C."/>
            <person name="Birren B."/>
        </authorList>
    </citation>
    <scope>NUCLEOTIDE SEQUENCE [LARGE SCALE GENOMIC DNA]</scope>
    <source>
        <strain evidence="1 2">7F3_DIV0205</strain>
    </source>
</reference>
<organism evidence="1 2">
    <name type="scientific">Candidatus Enterococcus palustris</name>
    <dbReference type="NCBI Taxonomy" id="1834189"/>
    <lineage>
        <taxon>Bacteria</taxon>
        <taxon>Bacillati</taxon>
        <taxon>Bacillota</taxon>
        <taxon>Bacilli</taxon>
        <taxon>Lactobacillales</taxon>
        <taxon>Enterococcaceae</taxon>
        <taxon>Enterococcus</taxon>
    </lineage>
</organism>
<proteinExistence type="predicted"/>